<evidence type="ECO:0000259" key="5">
    <source>
        <dbReference type="PROSITE" id="PS51829"/>
    </source>
</evidence>
<dbReference type="Pfam" id="PF13583">
    <property type="entry name" value="Reprolysin_4"/>
    <property type="match status" value="1"/>
</dbReference>
<dbReference type="Proteomes" id="UP000198412">
    <property type="component" value="Unassembled WGS sequence"/>
</dbReference>
<evidence type="ECO:0000313" key="6">
    <source>
        <dbReference type="EMBL" id="SNR54196.1"/>
    </source>
</evidence>
<dbReference type="EMBL" id="FZNX01000002">
    <property type="protein sequence ID" value="SNR54196.1"/>
    <property type="molecule type" value="Genomic_DNA"/>
</dbReference>
<gene>
    <name evidence="6" type="ORF">SAMN04488111_1602</name>
</gene>
<dbReference type="OrthoDB" id="9792152at2"/>
<dbReference type="InterPro" id="IPR013783">
    <property type="entry name" value="Ig-like_fold"/>
</dbReference>
<protein>
    <submittedName>
        <fullName evidence="6">Por secretion system C-terminal sorting domain-containing protein</fullName>
    </submittedName>
</protein>
<dbReference type="InterPro" id="IPR036116">
    <property type="entry name" value="FN3_sf"/>
</dbReference>
<dbReference type="GO" id="GO:0006508">
    <property type="term" value="P:proteolysis"/>
    <property type="evidence" value="ECO:0007669"/>
    <property type="project" value="UniProtKB-KW"/>
</dbReference>
<dbReference type="InterPro" id="IPR002884">
    <property type="entry name" value="P_dom"/>
</dbReference>
<feature type="domain" description="P/Homo B" evidence="5">
    <location>
        <begin position="863"/>
        <end position="1013"/>
    </location>
</feature>
<dbReference type="AlphaFoldDB" id="A0A238X5B5"/>
<dbReference type="GO" id="GO:0004252">
    <property type="term" value="F:serine-type endopeptidase activity"/>
    <property type="evidence" value="ECO:0007669"/>
    <property type="project" value="InterPro"/>
</dbReference>
<sequence length="1277" mass="138854">MKFIFNKLIILFLFFTIQFLSVSAQETNNLWTKKRELIQEPSLIVEKKSIPKEFKVFDLNIAKLKKSLNNIPKRKSNLKKSNVILQFPNGEGELEKYEIFEASILEESLQKKYPNIRSYVGNGIENSTSSIRFSITDLGLNAMVFQNSKETAFIETYTKNKESYLVYKKSDLPAETEPFECKFEDLKSNLTGTNSNTSSKANNANDGQLRTFRLAVATTGEYSQFHLDQQGIDPTATDEVKKSAVLSAIATTMTHVNAIFERDVALTMILVDNNASIIYLNKDTDGFTNDSSSDLIEESQTVINSVIGSSNYDIGHTFSTGGGGLAQLNSPCTPNGKARGITGSPNPIGPGYDIDYVAHEMGHQYGAHHTFNSEAGNCSGNINYGTAVETGSGSTIMAYSGLCAPDNVVSLSDDYFHLVSIREMWANISNGISTCGILTATGNSAPIINPVQNYTIPISTPFALTADASDIDGDLLTYTWEQLDTESATYPLTATSNVGPAFRSIKPSENPTRYFPSTETVLSGNTSNDWEVLPSVSRTMKFGLTVRDNNENGGQTASDESVITFDANSGSFMLTSQTAAESWSAGTANTITWNVANTNIAPVNCSNVNILLSTDGGDTYPIVLASNVPNDGSQEIIVPNETTRRARIKVESVGNVFYNVNLADIEIQSSEFIMDFDSNNLNICAPNNAIYTFTYNTFSNFNEETTFSALGFPEGATVTFNPATATDNNTTVEMVVSGIENTTATGLYNISVKGTSSSIEKNTVSFLNIFSSQFTQPILSSPENDSSELIDPIFLSWVIDENVIDYEIEISPDNSFSTIIESATLKTNNYSPLQLELNTNYFWRVKGKNECGESDFSTVYNFTTANIVCDSFNAIDIPVEIPDNNVSGASSVINITHNKIITDVNLTINIPHQWVGDLTLTLVSPNGTSVLLSANNGDEGLGYTNTIFDDDAISTIGSGLAPFTGTYSPQGNLSSFNTEESYGEWILEVVDSGPEDIGTIENWSIEICGLDVISEDDDKDGVPNNLDLCPNTPLGSTVDSSGCPIFSLAGDNFSIQTISETCPNENNGQILITAIETFDYVATINGTNYNFTNNSLTVDNLSPNSYDICITISGEDYEQCFQVEIAEGITISGKANNDSGKISVNIEQGTAPYSIFVNDIKTSETLSPTFVINAKHGDIIQVKTSVSCEGVFSKTVDSFSEILAYPNPSNGNYTIALPISQKEVTIEIYNIQSQLISIKNYNVVSGKVRININNNATGLYFVKVNLDVPVLLKVIKE</sequence>
<dbReference type="Pfam" id="PF01483">
    <property type="entry name" value="P_proprotein"/>
    <property type="match status" value="1"/>
</dbReference>
<keyword evidence="2" id="KW-0732">Signal</keyword>
<keyword evidence="3" id="KW-0378">Hydrolase</keyword>
<proteinExistence type="predicted"/>
<dbReference type="NCBIfam" id="TIGR04183">
    <property type="entry name" value="Por_Secre_tail"/>
    <property type="match status" value="1"/>
</dbReference>
<dbReference type="SUPFAM" id="SSF55486">
    <property type="entry name" value="Metalloproteases ('zincins'), catalytic domain"/>
    <property type="match status" value="1"/>
</dbReference>
<accession>A0A238X5B5</accession>
<dbReference type="SUPFAM" id="SSF103647">
    <property type="entry name" value="TSP type-3 repeat"/>
    <property type="match status" value="1"/>
</dbReference>
<evidence type="ECO:0000256" key="2">
    <source>
        <dbReference type="ARBA" id="ARBA00022729"/>
    </source>
</evidence>
<dbReference type="InterPro" id="IPR003961">
    <property type="entry name" value="FN3_dom"/>
</dbReference>
<evidence type="ECO:0000313" key="7">
    <source>
        <dbReference type="Proteomes" id="UP000198412"/>
    </source>
</evidence>
<name>A0A238X5B5_9FLAO</name>
<dbReference type="PROSITE" id="PS51829">
    <property type="entry name" value="P_HOMO_B"/>
    <property type="match status" value="1"/>
</dbReference>
<evidence type="ECO:0000256" key="3">
    <source>
        <dbReference type="ARBA" id="ARBA00022801"/>
    </source>
</evidence>
<keyword evidence="1" id="KW-0645">Protease</keyword>
<reference evidence="7" key="1">
    <citation type="submission" date="2017-06" db="EMBL/GenBank/DDBJ databases">
        <authorList>
            <person name="Varghese N."/>
            <person name="Submissions S."/>
        </authorList>
    </citation>
    <scope>NUCLEOTIDE SEQUENCE [LARGE SCALE GENOMIC DNA]</scope>
    <source>
        <strain evidence="7">DSM 27993</strain>
    </source>
</reference>
<dbReference type="GO" id="GO:0008237">
    <property type="term" value="F:metallopeptidase activity"/>
    <property type="evidence" value="ECO:0007669"/>
    <property type="project" value="InterPro"/>
</dbReference>
<dbReference type="PROSITE" id="PS50853">
    <property type="entry name" value="FN3"/>
    <property type="match status" value="1"/>
</dbReference>
<keyword evidence="7" id="KW-1185">Reference proteome</keyword>
<dbReference type="GO" id="GO:0005509">
    <property type="term" value="F:calcium ion binding"/>
    <property type="evidence" value="ECO:0007669"/>
    <property type="project" value="InterPro"/>
</dbReference>
<dbReference type="Pfam" id="PF18962">
    <property type="entry name" value="Por_Secre_tail"/>
    <property type="match status" value="1"/>
</dbReference>
<dbReference type="Gene3D" id="2.60.40.10">
    <property type="entry name" value="Immunoglobulins"/>
    <property type="match status" value="2"/>
</dbReference>
<feature type="domain" description="Fibronectin type-III" evidence="4">
    <location>
        <begin position="778"/>
        <end position="867"/>
    </location>
</feature>
<dbReference type="RefSeq" id="WP_089377909.1">
    <property type="nucleotide sequence ID" value="NZ_FZNX01000002.1"/>
</dbReference>
<dbReference type="Gene3D" id="3.40.390.10">
    <property type="entry name" value="Collagenase (Catalytic Domain)"/>
    <property type="match status" value="1"/>
</dbReference>
<dbReference type="CDD" id="cd00063">
    <property type="entry name" value="FN3"/>
    <property type="match status" value="1"/>
</dbReference>
<dbReference type="InterPro" id="IPR024079">
    <property type="entry name" value="MetalloPept_cat_dom_sf"/>
</dbReference>
<dbReference type="InterPro" id="IPR008979">
    <property type="entry name" value="Galactose-bd-like_sf"/>
</dbReference>
<dbReference type="InterPro" id="IPR026444">
    <property type="entry name" value="Secre_tail"/>
</dbReference>
<dbReference type="SUPFAM" id="SSF49785">
    <property type="entry name" value="Galactose-binding domain-like"/>
    <property type="match status" value="1"/>
</dbReference>
<evidence type="ECO:0000259" key="4">
    <source>
        <dbReference type="PROSITE" id="PS50853"/>
    </source>
</evidence>
<dbReference type="InterPro" id="IPR028974">
    <property type="entry name" value="TSP_type-3_rpt"/>
</dbReference>
<organism evidence="6 7">
    <name type="scientific">Lutibacter flavus</name>
    <dbReference type="NCBI Taxonomy" id="691689"/>
    <lineage>
        <taxon>Bacteria</taxon>
        <taxon>Pseudomonadati</taxon>
        <taxon>Bacteroidota</taxon>
        <taxon>Flavobacteriia</taxon>
        <taxon>Flavobacteriales</taxon>
        <taxon>Flavobacteriaceae</taxon>
        <taxon>Lutibacter</taxon>
    </lineage>
</organism>
<evidence type="ECO:0000256" key="1">
    <source>
        <dbReference type="ARBA" id="ARBA00022670"/>
    </source>
</evidence>
<dbReference type="Gene3D" id="2.60.120.260">
    <property type="entry name" value="Galactose-binding domain-like"/>
    <property type="match status" value="1"/>
</dbReference>
<dbReference type="SUPFAM" id="SSF49265">
    <property type="entry name" value="Fibronectin type III"/>
    <property type="match status" value="1"/>
</dbReference>